<accession>A0A450WZS9</accession>
<sequence length="128" mass="13740">MLREAFRINRMRVTPESGKSHEINVTASEHLLFSGQLSFGCLGRTSGCEPKCDFSQAYPGGRGSRRAENTCTRLQPSTRLGVTSPSRISLTLPKPYLGILVLGQDSDKSHFGSHPGPAIGLTAGTVSH</sequence>
<proteinExistence type="predicted"/>
<reference evidence="4" key="1">
    <citation type="submission" date="2019-02" db="EMBL/GenBank/DDBJ databases">
        <authorList>
            <person name="Gruber-Vodicka R. H."/>
            <person name="Seah K. B. B."/>
        </authorList>
    </citation>
    <scope>NUCLEOTIDE SEQUENCE</scope>
    <source>
        <strain evidence="2">BECK_BZ163</strain>
        <strain evidence="4">BECK_BZ164</strain>
        <strain evidence="3">BECK_BZ165</strain>
    </source>
</reference>
<organism evidence="4">
    <name type="scientific">Candidatus Kentrum sp. FM</name>
    <dbReference type="NCBI Taxonomy" id="2126340"/>
    <lineage>
        <taxon>Bacteria</taxon>
        <taxon>Pseudomonadati</taxon>
        <taxon>Pseudomonadota</taxon>
        <taxon>Gammaproteobacteria</taxon>
        <taxon>Candidatus Kentrum</taxon>
    </lineage>
</organism>
<feature type="region of interest" description="Disordered" evidence="1">
    <location>
        <begin position="58"/>
        <end position="85"/>
    </location>
</feature>
<dbReference type="EMBL" id="CAADFA010000823">
    <property type="protein sequence ID" value="VFJ75109.1"/>
    <property type="molecule type" value="Genomic_DNA"/>
</dbReference>
<evidence type="ECO:0000313" key="4">
    <source>
        <dbReference type="EMBL" id="VFK22521.1"/>
    </source>
</evidence>
<evidence type="ECO:0000313" key="2">
    <source>
        <dbReference type="EMBL" id="VFJ68190.1"/>
    </source>
</evidence>
<feature type="compositionally biased region" description="Polar residues" evidence="1">
    <location>
        <begin position="69"/>
        <end position="85"/>
    </location>
</feature>
<protein>
    <submittedName>
        <fullName evidence="4">Uncharacterized protein</fullName>
    </submittedName>
</protein>
<dbReference type="EMBL" id="CAADFL010000866">
    <property type="protein sequence ID" value="VFK22521.1"/>
    <property type="molecule type" value="Genomic_DNA"/>
</dbReference>
<evidence type="ECO:0000313" key="3">
    <source>
        <dbReference type="EMBL" id="VFJ75109.1"/>
    </source>
</evidence>
<gene>
    <name evidence="2" type="ORF">BECKFM1743A_GA0114220_104671</name>
    <name evidence="4" type="ORF">BECKFM1743B_GA0114221_108662</name>
    <name evidence="3" type="ORF">BECKFM1743C_GA0114222_108233</name>
</gene>
<dbReference type="EMBL" id="CAADEZ010000467">
    <property type="protein sequence ID" value="VFJ68190.1"/>
    <property type="molecule type" value="Genomic_DNA"/>
</dbReference>
<evidence type="ECO:0000256" key="1">
    <source>
        <dbReference type="SAM" id="MobiDB-lite"/>
    </source>
</evidence>
<name>A0A450WZS9_9GAMM</name>
<dbReference type="AlphaFoldDB" id="A0A450WZS9"/>